<dbReference type="GO" id="GO:0006559">
    <property type="term" value="P:L-phenylalanine catabolic process"/>
    <property type="evidence" value="ECO:0007669"/>
    <property type="project" value="TreeGrafter"/>
</dbReference>
<evidence type="ECO:0000313" key="2">
    <source>
        <dbReference type="EMBL" id="QJD30037.1"/>
    </source>
</evidence>
<dbReference type="Gene3D" id="1.20.1050.10">
    <property type="match status" value="1"/>
</dbReference>
<dbReference type="SFLD" id="SFLDG00358">
    <property type="entry name" value="Main_(cytGST)"/>
    <property type="match status" value="1"/>
</dbReference>
<dbReference type="Proteomes" id="UP000503004">
    <property type="component" value="Chromosome"/>
</dbReference>
<feature type="domain" description="GST N-terminal" evidence="1">
    <location>
        <begin position="3"/>
        <end position="83"/>
    </location>
</feature>
<evidence type="ECO:0000259" key="1">
    <source>
        <dbReference type="PROSITE" id="PS50404"/>
    </source>
</evidence>
<dbReference type="FunFam" id="3.40.30.10:FF:000206">
    <property type="entry name" value="Probable glutathione S-transferase"/>
    <property type="match status" value="1"/>
</dbReference>
<keyword evidence="2" id="KW-0808">Transferase</keyword>
<dbReference type="SUPFAM" id="SSF52833">
    <property type="entry name" value="Thioredoxin-like"/>
    <property type="match status" value="1"/>
</dbReference>
<organism evidence="2 3">
    <name type="scientific">Methylococcus geothermalis</name>
    <dbReference type="NCBI Taxonomy" id="2681310"/>
    <lineage>
        <taxon>Bacteria</taxon>
        <taxon>Pseudomonadati</taxon>
        <taxon>Pseudomonadota</taxon>
        <taxon>Gammaproteobacteria</taxon>
        <taxon>Methylococcales</taxon>
        <taxon>Methylococcaceae</taxon>
        <taxon>Methylococcus</taxon>
    </lineage>
</organism>
<dbReference type="KEGG" id="metu:GNH96_08675"/>
<dbReference type="SUPFAM" id="SSF47616">
    <property type="entry name" value="GST C-terminal domain-like"/>
    <property type="match status" value="1"/>
</dbReference>
<dbReference type="Gene3D" id="3.40.30.10">
    <property type="entry name" value="Glutaredoxin"/>
    <property type="match status" value="1"/>
</dbReference>
<reference evidence="3" key="1">
    <citation type="submission" date="2019-12" db="EMBL/GenBank/DDBJ databases">
        <authorList>
            <person name="Awala S.I."/>
            <person name="Rhee S.K."/>
        </authorList>
    </citation>
    <scope>NUCLEOTIDE SEQUENCE [LARGE SCALE GENOMIC DNA]</scope>
    <source>
        <strain evidence="3">IM1</strain>
    </source>
</reference>
<dbReference type="InterPro" id="IPR036249">
    <property type="entry name" value="Thioredoxin-like_sf"/>
</dbReference>
<evidence type="ECO:0000313" key="3">
    <source>
        <dbReference type="Proteomes" id="UP000503004"/>
    </source>
</evidence>
<dbReference type="GO" id="GO:0006749">
    <property type="term" value="P:glutathione metabolic process"/>
    <property type="evidence" value="ECO:0007669"/>
    <property type="project" value="TreeGrafter"/>
</dbReference>
<dbReference type="InterPro" id="IPR004045">
    <property type="entry name" value="Glutathione_S-Trfase_N"/>
</dbReference>
<proteinExistence type="predicted"/>
<dbReference type="InterPro" id="IPR040079">
    <property type="entry name" value="Glutathione_S-Trfase"/>
</dbReference>
<dbReference type="PANTHER" id="PTHR42673">
    <property type="entry name" value="MALEYLACETOACETATE ISOMERASE"/>
    <property type="match status" value="1"/>
</dbReference>
<dbReference type="RefSeq" id="WP_169603316.1">
    <property type="nucleotide sequence ID" value="NZ_CP046565.1"/>
</dbReference>
<dbReference type="CDD" id="cd03194">
    <property type="entry name" value="GST_C_3"/>
    <property type="match status" value="1"/>
</dbReference>
<protein>
    <submittedName>
        <fullName evidence="2">Glutathione S-transferase</fullName>
    </submittedName>
</protein>
<dbReference type="GO" id="GO:0016034">
    <property type="term" value="F:maleylacetoacetate isomerase activity"/>
    <property type="evidence" value="ECO:0007669"/>
    <property type="project" value="TreeGrafter"/>
</dbReference>
<name>A0A858Q884_9GAMM</name>
<sequence length="216" mass="24168">MSLTLVIGNKNYSSWSLRPWLYLKHHGLAFEEVRIPLYREDSKPKILAHSPTGKVPVLIDGDVAVWDSLAILEYLAERFPETSGWPQAPADRALARSLAAEMHSGFLALRTHCGMNCRRPPAVKAVPEAVHRDVARIGHIWRDCRERFAGDGPWLFGRFSIADAMYAPVALRFATYRLEAGKSAAEYVSTVLGHPATQEWMEAGRAENEVIPAFED</sequence>
<gene>
    <name evidence="2" type="ORF">GNH96_08675</name>
</gene>
<dbReference type="CDD" id="cd03043">
    <property type="entry name" value="GST_N_1"/>
    <property type="match status" value="1"/>
</dbReference>
<dbReference type="AlphaFoldDB" id="A0A858Q884"/>
<dbReference type="GO" id="GO:0004364">
    <property type="term" value="F:glutathione transferase activity"/>
    <property type="evidence" value="ECO:0007669"/>
    <property type="project" value="TreeGrafter"/>
</dbReference>
<accession>A0A858Q884</accession>
<dbReference type="SFLD" id="SFLDS00019">
    <property type="entry name" value="Glutathione_Transferase_(cytos"/>
    <property type="match status" value="1"/>
</dbReference>
<dbReference type="EMBL" id="CP046565">
    <property type="protein sequence ID" value="QJD30037.1"/>
    <property type="molecule type" value="Genomic_DNA"/>
</dbReference>
<keyword evidence="3" id="KW-1185">Reference proteome</keyword>
<dbReference type="Pfam" id="PF13409">
    <property type="entry name" value="GST_N_2"/>
    <property type="match status" value="1"/>
</dbReference>
<dbReference type="PANTHER" id="PTHR42673:SF4">
    <property type="entry name" value="MALEYLACETOACETATE ISOMERASE"/>
    <property type="match status" value="1"/>
</dbReference>
<dbReference type="Pfam" id="PF13410">
    <property type="entry name" value="GST_C_2"/>
    <property type="match status" value="1"/>
</dbReference>
<dbReference type="PROSITE" id="PS50404">
    <property type="entry name" value="GST_NTER"/>
    <property type="match status" value="1"/>
</dbReference>
<dbReference type="InterPro" id="IPR036282">
    <property type="entry name" value="Glutathione-S-Trfase_C_sf"/>
</dbReference>